<feature type="domain" description="ORF6C" evidence="2">
    <location>
        <begin position="119"/>
        <end position="162"/>
    </location>
</feature>
<feature type="compositionally biased region" description="Basic and acidic residues" evidence="1">
    <location>
        <begin position="19"/>
        <end position="38"/>
    </location>
</feature>
<dbReference type="Pfam" id="PF10552">
    <property type="entry name" value="ORF6C"/>
    <property type="match status" value="1"/>
</dbReference>
<dbReference type="EMBL" id="AAMOUS010000023">
    <property type="protein sequence ID" value="EDJ5914259.1"/>
    <property type="molecule type" value="Genomic_DNA"/>
</dbReference>
<comment type="caution">
    <text evidence="3">The sequence shown here is derived from an EMBL/GenBank/DDBJ whole genome shotgun (WGS) entry which is preliminary data.</text>
</comment>
<reference evidence="3" key="1">
    <citation type="submission" date="2019-10" db="EMBL/GenBank/DDBJ databases">
        <authorList>
            <consortium name="PulseNet: The National Subtyping Network for Foodborne Disease Surveillance"/>
            <person name="Tarr C.L."/>
            <person name="Trees E."/>
            <person name="Katz L.S."/>
            <person name="Carleton-Romer H.A."/>
            <person name="Stroika S."/>
            <person name="Kucerova Z."/>
            <person name="Roache K.F."/>
            <person name="Sabol A.L."/>
            <person name="Besser J."/>
            <person name="Gerner-Smidt P."/>
        </authorList>
    </citation>
    <scope>NUCLEOTIDE SEQUENCE</scope>
    <source>
        <strain evidence="3">PNUSAS111674</strain>
    </source>
</reference>
<gene>
    <name evidence="3" type="ORF">GFE59_13830</name>
</gene>
<feature type="compositionally biased region" description="Pro residues" evidence="1">
    <location>
        <begin position="45"/>
        <end position="55"/>
    </location>
</feature>
<organism evidence="3">
    <name type="scientific">Salmonella enterica</name>
    <name type="common">Salmonella choleraesuis</name>
    <dbReference type="NCBI Taxonomy" id="28901"/>
    <lineage>
        <taxon>Bacteria</taxon>
        <taxon>Pseudomonadati</taxon>
        <taxon>Pseudomonadota</taxon>
        <taxon>Gammaproteobacteria</taxon>
        <taxon>Enterobacterales</taxon>
        <taxon>Enterobacteriaceae</taxon>
        <taxon>Salmonella</taxon>
    </lineage>
</organism>
<protein>
    <recommendedName>
        <fullName evidence="2">ORF6C domain-containing protein</fullName>
    </recommendedName>
</protein>
<name>A0A639YPA6_SALER</name>
<sequence length="234" mass="26556">MTDNKNILNFPEGRKRKPSSKDKKPEDILLELSKKLIEDGDTPTPKTPPEPPEALPPGTVIHVDGAGHAIGSGNVVNHGTINIGTKPPRPKTVVKTGDGVIDAAQKAKLHELIREWTNTHNAIKKSSLSYQEAWIRLNSKLKTPSYHEIKKEQFESALKYLRTQIGVLRRMASAPKKVVDWRTKTIAAIQARCSERGWQTWRKEFMMKNYGKSSLRQFTDSELEKFYRTVMNKK</sequence>
<proteinExistence type="predicted"/>
<accession>A0A639YPA6</accession>
<dbReference type="AlphaFoldDB" id="A0A639YPA6"/>
<evidence type="ECO:0000256" key="1">
    <source>
        <dbReference type="SAM" id="MobiDB-lite"/>
    </source>
</evidence>
<evidence type="ECO:0000313" key="3">
    <source>
        <dbReference type="EMBL" id="EDJ5914259.1"/>
    </source>
</evidence>
<evidence type="ECO:0000259" key="2">
    <source>
        <dbReference type="Pfam" id="PF10552"/>
    </source>
</evidence>
<feature type="region of interest" description="Disordered" evidence="1">
    <location>
        <begin position="1"/>
        <end position="55"/>
    </location>
</feature>
<dbReference type="InterPro" id="IPR018878">
    <property type="entry name" value="ORF6C_dom"/>
</dbReference>